<feature type="compositionally biased region" description="Acidic residues" evidence="10">
    <location>
        <begin position="156"/>
        <end position="195"/>
    </location>
</feature>
<comment type="similarity">
    <text evidence="1 9">Belongs to the peptidase S11 family.</text>
</comment>
<evidence type="ECO:0000256" key="7">
    <source>
        <dbReference type="PIRSR" id="PIRSR618044-1"/>
    </source>
</evidence>
<dbReference type="Proteomes" id="UP000199323">
    <property type="component" value="Unassembled WGS sequence"/>
</dbReference>
<feature type="compositionally biased region" description="Low complexity" evidence="10">
    <location>
        <begin position="427"/>
        <end position="438"/>
    </location>
</feature>
<keyword evidence="12" id="KW-0121">Carboxypeptidase</keyword>
<evidence type="ECO:0000256" key="2">
    <source>
        <dbReference type="ARBA" id="ARBA00022729"/>
    </source>
</evidence>
<dbReference type="PANTHER" id="PTHR21581">
    <property type="entry name" value="D-ALANYL-D-ALANINE CARBOXYPEPTIDASE"/>
    <property type="match status" value="1"/>
</dbReference>
<keyword evidence="2" id="KW-0732">Signal</keyword>
<dbReference type="GO" id="GO:0008360">
    <property type="term" value="P:regulation of cell shape"/>
    <property type="evidence" value="ECO:0007669"/>
    <property type="project" value="UniProtKB-KW"/>
</dbReference>
<protein>
    <submittedName>
        <fullName evidence="12">D-alanyl-D-alanine carboxypeptidase</fullName>
    </submittedName>
</protein>
<keyword evidence="12" id="KW-0645">Protease</keyword>
<dbReference type="InterPro" id="IPR012338">
    <property type="entry name" value="Beta-lactam/transpept-like"/>
</dbReference>
<evidence type="ECO:0000256" key="6">
    <source>
        <dbReference type="ARBA" id="ARBA00023316"/>
    </source>
</evidence>
<dbReference type="GO" id="GO:0009002">
    <property type="term" value="F:serine-type D-Ala-D-Ala carboxypeptidase activity"/>
    <property type="evidence" value="ECO:0007669"/>
    <property type="project" value="InterPro"/>
</dbReference>
<keyword evidence="6" id="KW-0961">Cell wall biogenesis/degradation</keyword>
<dbReference type="Pfam" id="PF00768">
    <property type="entry name" value="Peptidase_S11"/>
    <property type="match status" value="1"/>
</dbReference>
<dbReference type="EMBL" id="FONG01000008">
    <property type="protein sequence ID" value="SFF12529.1"/>
    <property type="molecule type" value="Genomic_DNA"/>
</dbReference>
<evidence type="ECO:0000256" key="4">
    <source>
        <dbReference type="ARBA" id="ARBA00022960"/>
    </source>
</evidence>
<feature type="region of interest" description="Disordered" evidence="10">
    <location>
        <begin position="584"/>
        <end position="614"/>
    </location>
</feature>
<evidence type="ECO:0000256" key="9">
    <source>
        <dbReference type="RuleBase" id="RU004016"/>
    </source>
</evidence>
<feature type="active site" description="Proton acceptor" evidence="7">
    <location>
        <position position="568"/>
    </location>
</feature>
<dbReference type="Gene3D" id="3.40.710.10">
    <property type="entry name" value="DD-peptidase/beta-lactamase superfamily"/>
    <property type="match status" value="1"/>
</dbReference>
<dbReference type="PANTHER" id="PTHR21581:SF33">
    <property type="entry name" value="D-ALANYL-D-ALANINE CARBOXYPEPTIDASE DACB"/>
    <property type="match status" value="1"/>
</dbReference>
<keyword evidence="13" id="KW-1185">Reference proteome</keyword>
<evidence type="ECO:0000313" key="12">
    <source>
        <dbReference type="EMBL" id="SFF12529.1"/>
    </source>
</evidence>
<keyword evidence="3" id="KW-0378">Hydrolase</keyword>
<feature type="compositionally biased region" description="Acidic residues" evidence="10">
    <location>
        <begin position="203"/>
        <end position="212"/>
    </location>
</feature>
<sequence length="887" mass="89682">MAGESPGREQQQNTSGEAVERSAADPRLAVFRSPTETRGTRVAEGVREEHAGAVPEAVTAAPSDPADAPDSGARPHPAAASAAASAPNTPNGVTAVDESSGPDTPSTPPAPRAPEALPPESAEEPSEAEPNRDLPRSGATPEKGPADADGERTDAEGEGEGEGADTGEAEADADGDAVESDAAEGDADAGSEADADSAAGSGAEDDSEDGPAEEPVRDEHTAVLRVSTLTGAAASDAAGSGAGGDGGEAEDARPEPADEAEDGSDAADGAEPDDARPDAADDADESDVADDVPATDAAEDAPEDTPKDAAEEADAAADGDGTPPEDAAPVPEAPAAPGDRNTSVLRPLVSDLPAERTADPARKGPSGAQKAPTRASAPYEAPQASPTAPKPRTGPVAPPAGPDAGPTGQPSAPAKPAAGVPLPPYAGTPTAVGTPTAASPEGAVTGPDGTRSMPVPPEPGAPLKLLAELTNTPPPRQTLLRSILRRFKIWTPLVVLLAIVFVVVQALRPLPSPSMALTAAPSYTFDGTPLPQSMPWPAEGQSVAEVEGLGSLGVHGAQTPVPIASVTKVMTAYLILRDHPLTGSQNGPTIPVDAQAASEASSSDESTAQVKEGQQFTERQMLQLLLIPSGNNIARLLARWDSGTQEVFVTKMQKAARDLGMTNTTYTGASGFESSTKSTAVDQLKLAREVMKNDVFRSVVAQPNIKIPGVGTIYNNNNDLVHVGVIGIKTGSSTPAGGALMWAATKKIDGKEQLILGVVLQQHGGTTVYDSLQAALVNSQKLIESVQGGLTSSTIVKKGEVVGRIDDGLGGHTPVVAAEDLKAVGWAGMRTTLTMTPGKDGLPHSAKAGTQVGTLGFGSGSARTTVPVVLRSDLSEPSFGKKLTRLG</sequence>
<accession>A0A1I2G5Y4</accession>
<feature type="compositionally biased region" description="Low complexity" evidence="10">
    <location>
        <begin position="318"/>
        <end position="337"/>
    </location>
</feature>
<proteinExistence type="inferred from homology"/>
<dbReference type="InterPro" id="IPR018044">
    <property type="entry name" value="Peptidase_S11"/>
</dbReference>
<dbReference type="GO" id="GO:0009252">
    <property type="term" value="P:peptidoglycan biosynthetic process"/>
    <property type="evidence" value="ECO:0007669"/>
    <property type="project" value="UniProtKB-KW"/>
</dbReference>
<feature type="domain" description="Peptidase S11 D-alanyl-D-alanine carboxypeptidase A N-terminal" evidence="11">
    <location>
        <begin position="557"/>
        <end position="755"/>
    </location>
</feature>
<evidence type="ECO:0000256" key="1">
    <source>
        <dbReference type="ARBA" id="ARBA00007164"/>
    </source>
</evidence>
<feature type="compositionally biased region" description="Low complexity" evidence="10">
    <location>
        <begin position="60"/>
        <end position="71"/>
    </location>
</feature>
<reference evidence="12 13" key="1">
    <citation type="submission" date="2016-10" db="EMBL/GenBank/DDBJ databases">
        <authorList>
            <person name="de Groot N.N."/>
        </authorList>
    </citation>
    <scope>NUCLEOTIDE SEQUENCE [LARGE SCALE GENOMIC DNA]</scope>
    <source>
        <strain evidence="12 13">CGMCC 4.3510</strain>
    </source>
</reference>
<feature type="compositionally biased region" description="Acidic residues" evidence="10">
    <location>
        <begin position="257"/>
        <end position="272"/>
    </location>
</feature>
<evidence type="ECO:0000256" key="10">
    <source>
        <dbReference type="SAM" id="MobiDB-lite"/>
    </source>
</evidence>
<dbReference type="SUPFAM" id="SSF56601">
    <property type="entry name" value="beta-lactamase/transpeptidase-like"/>
    <property type="match status" value="1"/>
</dbReference>
<keyword evidence="4" id="KW-0133">Cell shape</keyword>
<dbReference type="InterPro" id="IPR001967">
    <property type="entry name" value="Peptidase_S11_N"/>
</dbReference>
<feature type="binding site" evidence="8">
    <location>
        <position position="729"/>
    </location>
    <ligand>
        <name>substrate</name>
    </ligand>
</feature>
<evidence type="ECO:0000313" key="13">
    <source>
        <dbReference type="Proteomes" id="UP000199323"/>
    </source>
</evidence>
<feature type="active site" evidence="7">
    <location>
        <position position="629"/>
    </location>
</feature>
<feature type="region of interest" description="Disordered" evidence="10">
    <location>
        <begin position="1"/>
        <end position="463"/>
    </location>
</feature>
<dbReference type="PRINTS" id="PR00725">
    <property type="entry name" value="DADACBPTASE1"/>
</dbReference>
<feature type="active site" description="Acyl-ester intermediate" evidence="7">
    <location>
        <position position="565"/>
    </location>
</feature>
<evidence type="ECO:0000259" key="11">
    <source>
        <dbReference type="Pfam" id="PF00768"/>
    </source>
</evidence>
<feature type="compositionally biased region" description="Basic and acidic residues" evidence="10">
    <location>
        <begin position="353"/>
        <end position="362"/>
    </location>
</feature>
<evidence type="ECO:0000256" key="5">
    <source>
        <dbReference type="ARBA" id="ARBA00022984"/>
    </source>
</evidence>
<evidence type="ECO:0000256" key="3">
    <source>
        <dbReference type="ARBA" id="ARBA00022801"/>
    </source>
</evidence>
<feature type="compositionally biased region" description="Basic and acidic residues" evidence="10">
    <location>
        <begin position="144"/>
        <end position="155"/>
    </location>
</feature>
<evidence type="ECO:0000256" key="8">
    <source>
        <dbReference type="PIRSR" id="PIRSR618044-2"/>
    </source>
</evidence>
<dbReference type="AlphaFoldDB" id="A0A1I2G5Y4"/>
<gene>
    <name evidence="12" type="ORF">SAMN05216251_108271</name>
</gene>
<organism evidence="12 13">
    <name type="scientific">Actinacidiphila alni</name>
    <dbReference type="NCBI Taxonomy" id="380248"/>
    <lineage>
        <taxon>Bacteria</taxon>
        <taxon>Bacillati</taxon>
        <taxon>Actinomycetota</taxon>
        <taxon>Actinomycetes</taxon>
        <taxon>Kitasatosporales</taxon>
        <taxon>Streptomycetaceae</taxon>
        <taxon>Actinacidiphila</taxon>
    </lineage>
</organism>
<dbReference type="GO" id="GO:0071555">
    <property type="term" value="P:cell wall organization"/>
    <property type="evidence" value="ECO:0007669"/>
    <property type="project" value="UniProtKB-KW"/>
</dbReference>
<name>A0A1I2G5Y4_9ACTN</name>
<keyword evidence="5" id="KW-0573">Peptidoglycan synthesis</keyword>
<feature type="compositionally biased region" description="Acidic residues" evidence="10">
    <location>
        <begin position="280"/>
        <end position="290"/>
    </location>
</feature>
<dbReference type="GO" id="GO:0006508">
    <property type="term" value="P:proteolysis"/>
    <property type="evidence" value="ECO:0007669"/>
    <property type="project" value="InterPro"/>
</dbReference>
<dbReference type="OrthoDB" id="3530815at2"/>
<feature type="compositionally biased region" description="Low complexity" evidence="10">
    <location>
        <begin position="593"/>
        <end position="609"/>
    </location>
</feature>
<feature type="compositionally biased region" description="Basic and acidic residues" evidence="10">
    <location>
        <begin position="38"/>
        <end position="51"/>
    </location>
</feature>
<dbReference type="STRING" id="380248.SAMN05216251_108271"/>